<protein>
    <submittedName>
        <fullName evidence="2">FAD-dependent oxidoreductase</fullName>
    </submittedName>
</protein>
<evidence type="ECO:0000259" key="1">
    <source>
        <dbReference type="Pfam" id="PF01593"/>
    </source>
</evidence>
<dbReference type="EMBL" id="JAUZVZ010000001">
    <property type="protein sequence ID" value="MDP4534607.1"/>
    <property type="molecule type" value="Genomic_DNA"/>
</dbReference>
<organism evidence="2 3">
    <name type="scientific">Alkalimonas collagenimarina</name>
    <dbReference type="NCBI Taxonomy" id="400390"/>
    <lineage>
        <taxon>Bacteria</taxon>
        <taxon>Pseudomonadati</taxon>
        <taxon>Pseudomonadota</taxon>
        <taxon>Gammaproteobacteria</taxon>
        <taxon>Alkalimonas</taxon>
    </lineage>
</organism>
<comment type="caution">
    <text evidence="2">The sequence shown here is derived from an EMBL/GenBank/DDBJ whole genome shotgun (WGS) entry which is preliminary data.</text>
</comment>
<dbReference type="RefSeq" id="WP_305891880.1">
    <property type="nucleotide sequence ID" value="NZ_JAUZVZ010000001.1"/>
</dbReference>
<dbReference type="PANTHER" id="PTHR16128">
    <property type="entry name" value="FAD/NAD(P)-BINDING OXIDOREDUCTASE FAMILY PROTEIN"/>
    <property type="match status" value="1"/>
</dbReference>
<dbReference type="Proteomes" id="UP001231616">
    <property type="component" value="Unassembled WGS sequence"/>
</dbReference>
<dbReference type="Pfam" id="PF13450">
    <property type="entry name" value="NAD_binding_8"/>
    <property type="match status" value="1"/>
</dbReference>
<keyword evidence="3" id="KW-1185">Reference proteome</keyword>
<feature type="domain" description="Amine oxidase" evidence="1">
    <location>
        <begin position="103"/>
        <end position="321"/>
    </location>
</feature>
<dbReference type="InterPro" id="IPR036188">
    <property type="entry name" value="FAD/NAD-bd_sf"/>
</dbReference>
<dbReference type="SUPFAM" id="SSF51905">
    <property type="entry name" value="FAD/NAD(P)-binding domain"/>
    <property type="match status" value="1"/>
</dbReference>
<evidence type="ECO:0000313" key="3">
    <source>
        <dbReference type="Proteomes" id="UP001231616"/>
    </source>
</evidence>
<dbReference type="Pfam" id="PF01593">
    <property type="entry name" value="Amino_oxidase"/>
    <property type="match status" value="1"/>
</dbReference>
<evidence type="ECO:0000313" key="2">
    <source>
        <dbReference type="EMBL" id="MDP4534607.1"/>
    </source>
</evidence>
<dbReference type="Gene3D" id="3.90.660.10">
    <property type="match status" value="1"/>
</dbReference>
<dbReference type="Gene3D" id="3.50.50.60">
    <property type="entry name" value="FAD/NAD(P)-binding domain"/>
    <property type="match status" value="1"/>
</dbReference>
<name>A0ABT9GU87_9GAMM</name>
<gene>
    <name evidence="2" type="ORF">Q3O60_00155</name>
</gene>
<proteinExistence type="predicted"/>
<sequence>MKVAIIGAGLAGLRCGQLLQAAGVDVSWFEKSRAVAGRMSAKRLWGGHVDLGAQYFTARDPAFIQQVRQWQQAGLVAPWLGKVYRYQDNRLAASPDSELRYVGLPAMHAPLRAGLSNETIHLNCCITSLSYNGHWQLMSKDDRHFSGFDQVVLAIPPAQAHALLGMDTDLQHRLPSQVLLPCHAVAMQLSQSIRHEAAAVFVRQGPLSWVARHSSKPGRLTEHEQWVLHFTAEFTAQHLEASAADLARIAAEQLSEMMAEPIQVQDSYHHRWLYASVDNSSRQVGLLRSQHRPCMVMGDWSFGGRVENAWLAGQAAAEELLHG</sequence>
<accession>A0ABT9GU87</accession>
<dbReference type="InterPro" id="IPR002937">
    <property type="entry name" value="Amino_oxidase"/>
</dbReference>
<reference evidence="2 3" key="1">
    <citation type="submission" date="2023-08" db="EMBL/GenBank/DDBJ databases">
        <authorList>
            <person name="Joshi A."/>
            <person name="Thite S."/>
        </authorList>
    </citation>
    <scope>NUCLEOTIDE SEQUENCE [LARGE SCALE GENOMIC DNA]</scope>
    <source>
        <strain evidence="2 3">AC40</strain>
    </source>
</reference>
<dbReference type="PANTHER" id="PTHR16128:SF5">
    <property type="entry name" value="FAD_NAD(P)-BINDING OXIDOREDUCTASE FAMILY PROTEIN"/>
    <property type="match status" value="1"/>
</dbReference>